<organism evidence="1">
    <name type="scientific">Lepeophtheirus salmonis</name>
    <name type="common">Salmon louse</name>
    <name type="synonym">Caligus salmonis</name>
    <dbReference type="NCBI Taxonomy" id="72036"/>
    <lineage>
        <taxon>Eukaryota</taxon>
        <taxon>Metazoa</taxon>
        <taxon>Ecdysozoa</taxon>
        <taxon>Arthropoda</taxon>
        <taxon>Crustacea</taxon>
        <taxon>Multicrustacea</taxon>
        <taxon>Hexanauplia</taxon>
        <taxon>Copepoda</taxon>
        <taxon>Siphonostomatoida</taxon>
        <taxon>Caligidae</taxon>
        <taxon>Lepeophtheirus</taxon>
    </lineage>
</organism>
<dbReference type="AlphaFoldDB" id="A0A0K2U282"/>
<proteinExistence type="predicted"/>
<name>A0A0K2U282_LEPSM</name>
<evidence type="ECO:0000313" key="1">
    <source>
        <dbReference type="EMBL" id="CDW32364.1"/>
    </source>
</evidence>
<protein>
    <submittedName>
        <fullName evidence="1">Uncharacterized protein</fullName>
    </submittedName>
</protein>
<reference evidence="1" key="1">
    <citation type="submission" date="2014-05" db="EMBL/GenBank/DDBJ databases">
        <authorList>
            <person name="Chronopoulou M."/>
        </authorList>
    </citation>
    <scope>NUCLEOTIDE SEQUENCE</scope>
    <source>
        <tissue evidence="1">Whole organism</tissue>
    </source>
</reference>
<accession>A0A0K2U282</accession>
<dbReference type="EMBL" id="HACA01015003">
    <property type="protein sequence ID" value="CDW32364.1"/>
    <property type="molecule type" value="Transcribed_RNA"/>
</dbReference>
<sequence length="16" mass="1941">MKNISFTKVLQFLRCI</sequence>